<reference evidence="2" key="1">
    <citation type="submission" date="2021-02" db="EMBL/GenBank/DDBJ databases">
        <authorList>
            <person name="Dougan E. K."/>
            <person name="Rhodes N."/>
            <person name="Thang M."/>
            <person name="Chan C."/>
        </authorList>
    </citation>
    <scope>NUCLEOTIDE SEQUENCE</scope>
</reference>
<sequence>MAFKLLVAAHAAAAIAVEEAPFLSEDCNVSLLQMQLHMGSELDKAPDFSATLARLMKATAEEPHAFEGCLDPDPCDLDWEQLRSQGACNKLEAETMQAPIRDVVAKHADEDGWCVFGALGAWTSACAVAHDLKNLTYFAEGFQSLYQLSLNLPIMTYSPVTLRLPGGQSLTIRDHAYPLDEMLDESDRDSKVLKEAMDSGKLAVDIDQATVDGMRLHGAAKCAMSNGQRPVCDVSNCAARGCLPADGSGVL</sequence>
<protein>
    <submittedName>
        <fullName evidence="2">Uncharacterized protein</fullName>
    </submittedName>
</protein>
<name>A0A812WK02_SYMPI</name>
<proteinExistence type="predicted"/>
<keyword evidence="1" id="KW-0732">Signal</keyword>
<feature type="chain" id="PRO_5032996703" evidence="1">
    <location>
        <begin position="17"/>
        <end position="251"/>
    </location>
</feature>
<dbReference type="Proteomes" id="UP000649617">
    <property type="component" value="Unassembled WGS sequence"/>
</dbReference>
<accession>A0A812WK02</accession>
<dbReference type="OrthoDB" id="447583at2759"/>
<feature type="non-terminal residue" evidence="2">
    <location>
        <position position="251"/>
    </location>
</feature>
<gene>
    <name evidence="2" type="ORF">SPIL2461_LOCUS19420</name>
</gene>
<feature type="non-terminal residue" evidence="2">
    <location>
        <position position="1"/>
    </location>
</feature>
<dbReference type="AlphaFoldDB" id="A0A812WK02"/>
<evidence type="ECO:0000256" key="1">
    <source>
        <dbReference type="SAM" id="SignalP"/>
    </source>
</evidence>
<feature type="signal peptide" evidence="1">
    <location>
        <begin position="1"/>
        <end position="16"/>
    </location>
</feature>
<organism evidence="2 3">
    <name type="scientific">Symbiodinium pilosum</name>
    <name type="common">Dinoflagellate</name>
    <dbReference type="NCBI Taxonomy" id="2952"/>
    <lineage>
        <taxon>Eukaryota</taxon>
        <taxon>Sar</taxon>
        <taxon>Alveolata</taxon>
        <taxon>Dinophyceae</taxon>
        <taxon>Suessiales</taxon>
        <taxon>Symbiodiniaceae</taxon>
        <taxon>Symbiodinium</taxon>
    </lineage>
</organism>
<comment type="caution">
    <text evidence="2">The sequence shown here is derived from an EMBL/GenBank/DDBJ whole genome shotgun (WGS) entry which is preliminary data.</text>
</comment>
<evidence type="ECO:0000313" key="3">
    <source>
        <dbReference type="Proteomes" id="UP000649617"/>
    </source>
</evidence>
<dbReference type="EMBL" id="CAJNIZ010044540">
    <property type="protein sequence ID" value="CAE7692871.1"/>
    <property type="molecule type" value="Genomic_DNA"/>
</dbReference>
<keyword evidence="3" id="KW-1185">Reference proteome</keyword>
<evidence type="ECO:0000313" key="2">
    <source>
        <dbReference type="EMBL" id="CAE7692871.1"/>
    </source>
</evidence>